<dbReference type="GO" id="GO:0032588">
    <property type="term" value="C:trans-Golgi network membrane"/>
    <property type="evidence" value="ECO:0007669"/>
    <property type="project" value="TreeGrafter"/>
</dbReference>
<keyword evidence="3 10" id="KW-0813">Transport</keyword>
<organism evidence="11 12">
    <name type="scientific">Crocodylus porosus</name>
    <name type="common">Saltwater crocodile</name>
    <name type="synonym">Estuarine crocodile</name>
    <dbReference type="NCBI Taxonomy" id="8502"/>
    <lineage>
        <taxon>Eukaryota</taxon>
        <taxon>Metazoa</taxon>
        <taxon>Chordata</taxon>
        <taxon>Craniata</taxon>
        <taxon>Vertebrata</taxon>
        <taxon>Euteleostomi</taxon>
        <taxon>Archelosauria</taxon>
        <taxon>Archosauria</taxon>
        <taxon>Crocodylia</taxon>
        <taxon>Longirostres</taxon>
        <taxon>Crocodylidae</taxon>
        <taxon>Crocodylus</taxon>
    </lineage>
</organism>
<evidence type="ECO:0000256" key="7">
    <source>
        <dbReference type="ARBA" id="ARBA00022989"/>
    </source>
</evidence>
<evidence type="ECO:0000313" key="12">
    <source>
        <dbReference type="Proteomes" id="UP000594220"/>
    </source>
</evidence>
<feature type="transmembrane region" description="Helical" evidence="10">
    <location>
        <begin position="102"/>
        <end position="125"/>
    </location>
</feature>
<keyword evidence="7 10" id="KW-1133">Transmembrane helix</keyword>
<dbReference type="Proteomes" id="UP000594220">
    <property type="component" value="Unplaced"/>
</dbReference>
<reference evidence="11" key="1">
    <citation type="submission" date="2025-08" db="UniProtKB">
        <authorList>
            <consortium name="Ensembl"/>
        </authorList>
    </citation>
    <scope>IDENTIFICATION</scope>
</reference>
<dbReference type="Pfam" id="PF04144">
    <property type="entry name" value="SCAMP"/>
    <property type="match status" value="1"/>
</dbReference>
<evidence type="ECO:0000256" key="4">
    <source>
        <dbReference type="ARBA" id="ARBA00022553"/>
    </source>
</evidence>
<evidence type="ECO:0000256" key="3">
    <source>
        <dbReference type="ARBA" id="ARBA00022448"/>
    </source>
</evidence>
<comment type="similarity">
    <text evidence="2 10">Belongs to the SCAMP family.</text>
</comment>
<dbReference type="AlphaFoldDB" id="A0A7M4ER79"/>
<dbReference type="GO" id="GO:0055038">
    <property type="term" value="C:recycling endosome membrane"/>
    <property type="evidence" value="ECO:0007669"/>
    <property type="project" value="TreeGrafter"/>
</dbReference>
<gene>
    <name evidence="11" type="primary">SCAMP4</name>
</gene>
<feature type="transmembrane region" description="Helical" evidence="10">
    <location>
        <begin position="43"/>
        <end position="63"/>
    </location>
</feature>
<keyword evidence="4" id="KW-0597">Phosphoprotein</keyword>
<dbReference type="PANTHER" id="PTHR10687">
    <property type="entry name" value="SECRETORY CARRIER-ASSOCIATED MEMBRANE PROTEIN SCAMP"/>
    <property type="match status" value="1"/>
</dbReference>
<accession>A0A7M4ER79</accession>
<protein>
    <recommendedName>
        <fullName evidence="10">Secretory carrier-associated membrane protein</fullName>
        <shortName evidence="10">Secretory carrier membrane protein</shortName>
    </recommendedName>
</protein>
<proteinExistence type="inferred from homology"/>
<feature type="transmembrane region" description="Helical" evidence="10">
    <location>
        <begin position="69"/>
        <end position="90"/>
    </location>
</feature>
<dbReference type="PANTHER" id="PTHR10687:SF11">
    <property type="entry name" value="SECRETORY CARRIER-ASSOCIATED MEMBRANE PROTEIN 4"/>
    <property type="match status" value="1"/>
</dbReference>
<comment type="function">
    <text evidence="9">Probably involved in membrane protein trafficking.</text>
</comment>
<comment type="subcellular location">
    <subcellularLocation>
        <location evidence="1 10">Membrane</location>
        <topology evidence="1 10">Multi-pass membrane protein</topology>
    </subcellularLocation>
</comment>
<evidence type="ECO:0000256" key="2">
    <source>
        <dbReference type="ARBA" id="ARBA00010482"/>
    </source>
</evidence>
<evidence type="ECO:0000256" key="5">
    <source>
        <dbReference type="ARBA" id="ARBA00022692"/>
    </source>
</evidence>
<name>A0A7M4ER79_CROPO</name>
<dbReference type="GeneTree" id="ENSGT00940000162150"/>
<reference evidence="11" key="2">
    <citation type="submission" date="2025-09" db="UniProtKB">
        <authorList>
            <consortium name="Ensembl"/>
        </authorList>
    </citation>
    <scope>IDENTIFICATION</scope>
</reference>
<evidence type="ECO:0000256" key="9">
    <source>
        <dbReference type="ARBA" id="ARBA00037350"/>
    </source>
</evidence>
<sequence length="255" mass="28952">MAEKVNNFPPLPKFIPLKPCFYQNFADEIPIDHRTLVKRIYHLWIFYCITLLVNIIACLAWWLAGGYPVNFGLAILWLVLFSPCSYICWFRPVYKAFRSDSSFNFMAFFFIFGAQFILTFIQAIGISRWGACGWLAAATFFSTNVAAAVFMLFPAIMFTMCAVAMFFCLLKTSSSHTEGLYCTIKDRHLQPVGQPRGLAGRSDVFQFPALLLTCCVILRQDCLAGKAHTWACRQWEPTFLAAVPHDKPCTLCVTL</sequence>
<evidence type="ECO:0000313" key="11">
    <source>
        <dbReference type="Ensembl" id="ENSCPRP00005012769.1"/>
    </source>
</evidence>
<evidence type="ECO:0000256" key="10">
    <source>
        <dbReference type="RuleBase" id="RU363122"/>
    </source>
</evidence>
<keyword evidence="8 10" id="KW-0472">Membrane</keyword>
<evidence type="ECO:0000256" key="1">
    <source>
        <dbReference type="ARBA" id="ARBA00004141"/>
    </source>
</evidence>
<keyword evidence="12" id="KW-1185">Reference proteome</keyword>
<keyword evidence="5 10" id="KW-0812">Transmembrane</keyword>
<dbReference type="InterPro" id="IPR007273">
    <property type="entry name" value="SCAMP"/>
</dbReference>
<evidence type="ECO:0000256" key="6">
    <source>
        <dbReference type="ARBA" id="ARBA00022927"/>
    </source>
</evidence>
<dbReference type="GO" id="GO:0015031">
    <property type="term" value="P:protein transport"/>
    <property type="evidence" value="ECO:0007669"/>
    <property type="project" value="UniProtKB-KW"/>
</dbReference>
<dbReference type="Ensembl" id="ENSCPRT00005015026.1">
    <property type="protein sequence ID" value="ENSCPRP00005012769.1"/>
    <property type="gene ID" value="ENSCPRG00005009068.1"/>
</dbReference>
<keyword evidence="6" id="KW-0653">Protein transport</keyword>
<evidence type="ECO:0000256" key="8">
    <source>
        <dbReference type="ARBA" id="ARBA00023136"/>
    </source>
</evidence>
<feature type="transmembrane region" description="Helical" evidence="10">
    <location>
        <begin position="145"/>
        <end position="170"/>
    </location>
</feature>